<name>A0A2H6KA86_9APIC</name>
<comment type="caution">
    <text evidence="2">The sequence shown here is derived from an EMBL/GenBank/DDBJ whole genome shotgun (WGS) entry which is preliminary data.</text>
</comment>
<dbReference type="AlphaFoldDB" id="A0A2H6KA86"/>
<feature type="region of interest" description="Disordered" evidence="1">
    <location>
        <begin position="23"/>
        <end position="43"/>
    </location>
</feature>
<organism evidence="2 3">
    <name type="scientific">Babesia ovata</name>
    <dbReference type="NCBI Taxonomy" id="189622"/>
    <lineage>
        <taxon>Eukaryota</taxon>
        <taxon>Sar</taxon>
        <taxon>Alveolata</taxon>
        <taxon>Apicomplexa</taxon>
        <taxon>Aconoidasida</taxon>
        <taxon>Piroplasmida</taxon>
        <taxon>Babesiidae</taxon>
        <taxon>Babesia</taxon>
    </lineage>
</organism>
<dbReference type="VEuPathDB" id="PiroplasmaDB:BOVATA_014040"/>
<evidence type="ECO:0000256" key="1">
    <source>
        <dbReference type="SAM" id="MobiDB-lite"/>
    </source>
</evidence>
<protein>
    <submittedName>
        <fullName evidence="2">Uncharacterized protein</fullName>
    </submittedName>
</protein>
<dbReference type="RefSeq" id="XP_028866154.1">
    <property type="nucleotide sequence ID" value="XM_029010321.1"/>
</dbReference>
<dbReference type="Proteomes" id="UP000236319">
    <property type="component" value="Unassembled WGS sequence"/>
</dbReference>
<proteinExistence type="predicted"/>
<accession>A0A2H6KA86</accession>
<feature type="compositionally biased region" description="Polar residues" evidence="1">
    <location>
        <begin position="29"/>
        <end position="41"/>
    </location>
</feature>
<gene>
    <name evidence="2" type="ORF">BOVATA_014040</name>
</gene>
<sequence>MVTEGPEDAYAQFMFSEHQTAATLPDSVTPGSPTLTPASTSKYEHDIRDHEKSRILRLIVRLLLHRAPFVTRYDEIRAVVKTYLHDNANHAIVNCFIEDAKKLVSKTLGLILCDIKLGARREFFLKQSLAFQPHDLKLLGEGDHELRGFLLLMLPCFKAYTAGIPLDRLCEVFTRVGKADMVPRDQESEEALKATLRGMRRKRTVKIAASGVSPSLTSTYSTEFKGIADYLLYAKELGYLNVVIDPKKGDTLAVITVVPGYRLLFELDQESYVKQFSTLELDESLKRTLEAFFDR</sequence>
<evidence type="ECO:0000313" key="3">
    <source>
        <dbReference type="Proteomes" id="UP000236319"/>
    </source>
</evidence>
<reference evidence="2 3" key="1">
    <citation type="journal article" date="2017" name="BMC Genomics">
        <title>Whole-genome assembly of Babesia ovata and comparative genomics between closely related pathogens.</title>
        <authorList>
            <person name="Yamagishi J."/>
            <person name="Asada M."/>
            <person name="Hakimi H."/>
            <person name="Tanaka T.Q."/>
            <person name="Sugimoto C."/>
            <person name="Kawazu S."/>
        </authorList>
    </citation>
    <scope>NUCLEOTIDE SEQUENCE [LARGE SCALE GENOMIC DNA]</scope>
    <source>
        <strain evidence="2 3">Miyake</strain>
    </source>
</reference>
<dbReference type="GeneID" id="39873681"/>
<dbReference type="EMBL" id="BDSA01000001">
    <property type="protein sequence ID" value="GBE59911.1"/>
    <property type="molecule type" value="Genomic_DNA"/>
</dbReference>
<dbReference type="OrthoDB" id="360261at2759"/>
<evidence type="ECO:0000313" key="2">
    <source>
        <dbReference type="EMBL" id="GBE59911.1"/>
    </source>
</evidence>
<keyword evidence="3" id="KW-1185">Reference proteome</keyword>